<dbReference type="Proteomes" id="UP000230184">
    <property type="component" value="Unassembled WGS sequence"/>
</dbReference>
<dbReference type="InterPro" id="IPR013328">
    <property type="entry name" value="6PGD_dom2"/>
</dbReference>
<dbReference type="Gene3D" id="1.10.1040.10">
    <property type="entry name" value="N-(1-d-carboxylethyl)-l-norvaline Dehydrogenase, domain 2"/>
    <property type="match status" value="1"/>
</dbReference>
<organism evidence="1 2">
    <name type="scientific">Candidatus Roizmanbacteria bacterium CG07_land_8_20_14_0_80_34_15</name>
    <dbReference type="NCBI Taxonomy" id="1974849"/>
    <lineage>
        <taxon>Bacteria</taxon>
        <taxon>Candidatus Roizmaniibacteriota</taxon>
    </lineage>
</organism>
<gene>
    <name evidence="1" type="ORF">COT02_01810</name>
</gene>
<dbReference type="AlphaFoldDB" id="A0A2M6YUT8"/>
<comment type="caution">
    <text evidence="1">The sequence shown here is derived from an EMBL/GenBank/DDBJ whole genome shotgun (WGS) entry which is preliminary data.</text>
</comment>
<dbReference type="InterPro" id="IPR008927">
    <property type="entry name" value="6-PGluconate_DH-like_C_sf"/>
</dbReference>
<sequence length="57" mass="6459">MGAIAGIMEAQYNILRKKGHAPSEAFNETDYREKLGEELKTMRESEMWKAGAKGKRT</sequence>
<name>A0A2M6YUT8_9BACT</name>
<evidence type="ECO:0000313" key="1">
    <source>
        <dbReference type="EMBL" id="PIU37254.1"/>
    </source>
</evidence>
<protein>
    <recommendedName>
        <fullName evidence="3">Ketol-acid reductoisomerase</fullName>
    </recommendedName>
</protein>
<evidence type="ECO:0008006" key="3">
    <source>
        <dbReference type="Google" id="ProtNLM"/>
    </source>
</evidence>
<dbReference type="EMBL" id="PEWY01000056">
    <property type="protein sequence ID" value="PIU37254.1"/>
    <property type="molecule type" value="Genomic_DNA"/>
</dbReference>
<evidence type="ECO:0000313" key="2">
    <source>
        <dbReference type="Proteomes" id="UP000230184"/>
    </source>
</evidence>
<proteinExistence type="predicted"/>
<reference evidence="2" key="1">
    <citation type="submission" date="2017-09" db="EMBL/GenBank/DDBJ databases">
        <title>Depth-based differentiation of microbial function through sediment-hosted aquifers and enrichment of novel symbionts in the deep terrestrial subsurface.</title>
        <authorList>
            <person name="Probst A.J."/>
            <person name="Ladd B."/>
            <person name="Jarett J.K."/>
            <person name="Geller-Mcgrath D.E."/>
            <person name="Sieber C.M.K."/>
            <person name="Emerson J.B."/>
            <person name="Anantharaman K."/>
            <person name="Thomas B.C."/>
            <person name="Malmstrom R."/>
            <person name="Stieglmeier M."/>
            <person name="Klingl A."/>
            <person name="Woyke T."/>
            <person name="Ryan C.M."/>
            <person name="Banfield J.F."/>
        </authorList>
    </citation>
    <scope>NUCLEOTIDE SEQUENCE [LARGE SCALE GENOMIC DNA]</scope>
</reference>
<accession>A0A2M6YUT8</accession>
<dbReference type="SUPFAM" id="SSF48179">
    <property type="entry name" value="6-phosphogluconate dehydrogenase C-terminal domain-like"/>
    <property type="match status" value="1"/>
</dbReference>